<dbReference type="EMBL" id="BMZH01000007">
    <property type="protein sequence ID" value="GHA96266.1"/>
    <property type="molecule type" value="Genomic_DNA"/>
</dbReference>
<evidence type="ECO:0000256" key="4">
    <source>
        <dbReference type="ARBA" id="ARBA00022842"/>
    </source>
</evidence>
<dbReference type="UniPathway" id="UPA00060">
    <property type="reaction ID" value="UER00141"/>
</dbReference>
<comment type="caution">
    <text evidence="13">The sequence shown here is derived from an EMBL/GenBank/DDBJ whole genome shotgun (WGS) entry which is preliminary data.</text>
</comment>
<keyword evidence="5 9" id="KW-0784">Thiamine biosynthesis</keyword>
<keyword evidence="3 9" id="KW-0479">Metal-binding</keyword>
<comment type="catalytic activity">
    <reaction evidence="8 9 10">
        <text>2-[(2R,5Z)-2-carboxy-4-methylthiazol-5(2H)-ylidene]ethyl phosphate + 4-amino-2-methyl-5-(diphosphooxymethyl)pyrimidine + 2 H(+) = thiamine phosphate + CO2 + diphosphate</text>
        <dbReference type="Rhea" id="RHEA:47844"/>
        <dbReference type="ChEBI" id="CHEBI:15378"/>
        <dbReference type="ChEBI" id="CHEBI:16526"/>
        <dbReference type="ChEBI" id="CHEBI:33019"/>
        <dbReference type="ChEBI" id="CHEBI:37575"/>
        <dbReference type="ChEBI" id="CHEBI:57841"/>
        <dbReference type="ChEBI" id="CHEBI:62899"/>
        <dbReference type="EC" id="2.5.1.3"/>
    </reaction>
</comment>
<feature type="domain" description="Thiamine phosphate synthase/TenI" evidence="12">
    <location>
        <begin position="8"/>
        <end position="189"/>
    </location>
</feature>
<dbReference type="HAMAP" id="MF_00097">
    <property type="entry name" value="TMP_synthase"/>
    <property type="match status" value="1"/>
</dbReference>
<proteinExistence type="inferred from homology"/>
<evidence type="ECO:0000256" key="9">
    <source>
        <dbReference type="HAMAP-Rule" id="MF_00097"/>
    </source>
</evidence>
<dbReference type="NCBIfam" id="TIGR00693">
    <property type="entry name" value="thiE"/>
    <property type="match status" value="1"/>
</dbReference>
<gene>
    <name evidence="9 13" type="primary">thiE</name>
    <name evidence="13" type="ORF">GCM10009069_19100</name>
</gene>
<dbReference type="Proteomes" id="UP000634004">
    <property type="component" value="Unassembled WGS sequence"/>
</dbReference>
<dbReference type="AlphaFoldDB" id="A0A8J3CQW7"/>
<feature type="binding site" evidence="9">
    <location>
        <position position="71"/>
    </location>
    <ligand>
        <name>4-amino-2-methyl-5-(diphosphooxymethyl)pyrimidine</name>
        <dbReference type="ChEBI" id="CHEBI:57841"/>
    </ligand>
</feature>
<comment type="catalytic activity">
    <reaction evidence="6 9 10">
        <text>4-methyl-5-(2-phosphooxyethyl)-thiazole + 4-amino-2-methyl-5-(diphosphooxymethyl)pyrimidine + H(+) = thiamine phosphate + diphosphate</text>
        <dbReference type="Rhea" id="RHEA:22328"/>
        <dbReference type="ChEBI" id="CHEBI:15378"/>
        <dbReference type="ChEBI" id="CHEBI:33019"/>
        <dbReference type="ChEBI" id="CHEBI:37575"/>
        <dbReference type="ChEBI" id="CHEBI:57841"/>
        <dbReference type="ChEBI" id="CHEBI:58296"/>
        <dbReference type="EC" id="2.5.1.3"/>
    </reaction>
</comment>
<dbReference type="GO" id="GO:0009229">
    <property type="term" value="P:thiamine diphosphate biosynthetic process"/>
    <property type="evidence" value="ECO:0007669"/>
    <property type="project" value="UniProtKB-UniRule"/>
</dbReference>
<organism evidence="13 14">
    <name type="scientific">Algimonas arctica</name>
    <dbReference type="NCBI Taxonomy" id="1479486"/>
    <lineage>
        <taxon>Bacteria</taxon>
        <taxon>Pseudomonadati</taxon>
        <taxon>Pseudomonadota</taxon>
        <taxon>Alphaproteobacteria</taxon>
        <taxon>Maricaulales</taxon>
        <taxon>Robiginitomaculaceae</taxon>
        <taxon>Algimonas</taxon>
    </lineage>
</organism>
<comment type="catalytic activity">
    <reaction evidence="7 9 10">
        <text>2-(2-carboxy-4-methylthiazol-5-yl)ethyl phosphate + 4-amino-2-methyl-5-(diphosphooxymethyl)pyrimidine + 2 H(+) = thiamine phosphate + CO2 + diphosphate</text>
        <dbReference type="Rhea" id="RHEA:47848"/>
        <dbReference type="ChEBI" id="CHEBI:15378"/>
        <dbReference type="ChEBI" id="CHEBI:16526"/>
        <dbReference type="ChEBI" id="CHEBI:33019"/>
        <dbReference type="ChEBI" id="CHEBI:37575"/>
        <dbReference type="ChEBI" id="CHEBI:57841"/>
        <dbReference type="ChEBI" id="CHEBI:62890"/>
        <dbReference type="EC" id="2.5.1.3"/>
    </reaction>
</comment>
<reference evidence="13" key="2">
    <citation type="submission" date="2020-09" db="EMBL/GenBank/DDBJ databases">
        <authorList>
            <person name="Sun Q."/>
            <person name="Kim S."/>
        </authorList>
    </citation>
    <scope>NUCLEOTIDE SEQUENCE</scope>
    <source>
        <strain evidence="13">KCTC 32513</strain>
    </source>
</reference>
<dbReference type="InterPro" id="IPR022998">
    <property type="entry name" value="ThiamineP_synth_TenI"/>
</dbReference>
<dbReference type="InterPro" id="IPR034291">
    <property type="entry name" value="TMP_synthase"/>
</dbReference>
<name>A0A8J3CQW7_9PROT</name>
<dbReference type="EC" id="2.5.1.3" evidence="9"/>
<comment type="similarity">
    <text evidence="9 10">Belongs to the thiamine-phosphate synthase family.</text>
</comment>
<evidence type="ECO:0000256" key="7">
    <source>
        <dbReference type="ARBA" id="ARBA00047851"/>
    </source>
</evidence>
<dbReference type="Pfam" id="PF02581">
    <property type="entry name" value="TMP-TENI"/>
    <property type="match status" value="1"/>
</dbReference>
<feature type="binding site" evidence="9">
    <location>
        <position position="167"/>
    </location>
    <ligand>
        <name>2-[(2R,5Z)-2-carboxy-4-methylthiazol-5(2H)-ylidene]ethyl phosphate</name>
        <dbReference type="ChEBI" id="CHEBI:62899"/>
    </ligand>
</feature>
<keyword evidence="14" id="KW-1185">Reference proteome</keyword>
<dbReference type="GO" id="GO:0005737">
    <property type="term" value="C:cytoplasm"/>
    <property type="evidence" value="ECO:0007669"/>
    <property type="project" value="TreeGrafter"/>
</dbReference>
<comment type="function">
    <text evidence="9">Condenses 4-methyl-5-(beta-hydroxyethyl)thiazole monophosphate (THZ-P) and 2-methyl-4-amino-5-hydroxymethyl pyrimidine pyrophosphate (HMP-PP) to form thiamine monophosphate (TMP).</text>
</comment>
<evidence type="ECO:0000313" key="13">
    <source>
        <dbReference type="EMBL" id="GHA96266.1"/>
    </source>
</evidence>
<comment type="cofactor">
    <cofactor evidence="9">
        <name>Mg(2+)</name>
        <dbReference type="ChEBI" id="CHEBI:18420"/>
    </cofactor>
    <text evidence="9">Binds 1 Mg(2+) ion per subunit.</text>
</comment>
<keyword evidence="2 9" id="KW-0808">Transferase</keyword>
<feature type="binding site" evidence="9">
    <location>
        <position position="91"/>
    </location>
    <ligand>
        <name>Mg(2+)</name>
        <dbReference type="ChEBI" id="CHEBI:18420"/>
    </ligand>
</feature>
<comment type="pathway">
    <text evidence="1 9 11">Cofactor biosynthesis; thiamine diphosphate biosynthesis; thiamine phosphate from 4-amino-2-methyl-5-diphosphomethylpyrimidine and 4-methyl-5-(2-phosphoethyl)-thiazole: step 1/1.</text>
</comment>
<accession>A0A8J3CQW7</accession>
<dbReference type="GO" id="GO:0009228">
    <property type="term" value="P:thiamine biosynthetic process"/>
    <property type="evidence" value="ECO:0007669"/>
    <property type="project" value="UniProtKB-KW"/>
</dbReference>
<dbReference type="PANTHER" id="PTHR20857:SF15">
    <property type="entry name" value="THIAMINE-PHOSPHATE SYNTHASE"/>
    <property type="match status" value="1"/>
</dbReference>
<dbReference type="InterPro" id="IPR036206">
    <property type="entry name" value="ThiamineP_synth_sf"/>
</dbReference>
<evidence type="ECO:0000256" key="8">
    <source>
        <dbReference type="ARBA" id="ARBA00047883"/>
    </source>
</evidence>
<evidence type="ECO:0000256" key="2">
    <source>
        <dbReference type="ARBA" id="ARBA00022679"/>
    </source>
</evidence>
<evidence type="ECO:0000256" key="3">
    <source>
        <dbReference type="ARBA" id="ARBA00022723"/>
    </source>
</evidence>
<feature type="binding site" evidence="9">
    <location>
        <begin position="39"/>
        <end position="43"/>
    </location>
    <ligand>
        <name>4-amino-2-methyl-5-(diphosphooxymethyl)pyrimidine</name>
        <dbReference type="ChEBI" id="CHEBI:57841"/>
    </ligand>
</feature>
<feature type="binding site" evidence="9">
    <location>
        <position position="140"/>
    </location>
    <ligand>
        <name>4-amino-2-methyl-5-(diphosphooxymethyl)pyrimidine</name>
        <dbReference type="ChEBI" id="CHEBI:57841"/>
    </ligand>
</feature>
<evidence type="ECO:0000256" key="11">
    <source>
        <dbReference type="RuleBase" id="RU004253"/>
    </source>
</evidence>
<dbReference type="Gene3D" id="3.20.20.70">
    <property type="entry name" value="Aldolase class I"/>
    <property type="match status" value="1"/>
</dbReference>
<dbReference type="CDD" id="cd00564">
    <property type="entry name" value="TMP_TenI"/>
    <property type="match status" value="1"/>
</dbReference>
<keyword evidence="4 9" id="KW-0460">Magnesium</keyword>
<feature type="binding site" evidence="9">
    <location>
        <begin position="137"/>
        <end position="139"/>
    </location>
    <ligand>
        <name>2-[(2R,5Z)-2-carboxy-4-methylthiazol-5(2H)-ylidene]ethyl phosphate</name>
        <dbReference type="ChEBI" id="CHEBI:62899"/>
    </ligand>
</feature>
<protein>
    <recommendedName>
        <fullName evidence="9">Thiamine-phosphate synthase</fullName>
        <shortName evidence="9">TP synthase</shortName>
        <shortName evidence="9">TPS</shortName>
        <ecNumber evidence="9">2.5.1.3</ecNumber>
    </recommendedName>
    <alternativeName>
        <fullName evidence="9">Thiamine-phosphate pyrophosphorylase</fullName>
        <shortName evidence="9">TMP pyrophosphorylase</shortName>
        <shortName evidence="9">TMP-PPase</shortName>
    </alternativeName>
</protein>
<sequence length="214" mass="22596">MTIPPCQIYLITPPVIDDVEAFLPVLESALSAAPVACLQIRLKNLEDSALVQVATPICAMAQRFGVAVILNDRPDLVDPIGADGVHIGQEDMDYLSSRELLGGDAIIGVTCHNSKQLAFEAAGAGADYVAFGAFFETTTKEPKTHAELEILSWWQHAMETPVVAIGGITPDNAKSVIDAGADFIAVSAGVWAWPDGPAASVRLLSSLCLEPRSA</sequence>
<dbReference type="PANTHER" id="PTHR20857">
    <property type="entry name" value="THIAMINE-PHOSPHATE PYROPHOSPHORYLASE"/>
    <property type="match status" value="1"/>
</dbReference>
<dbReference type="GO" id="GO:0000287">
    <property type="term" value="F:magnesium ion binding"/>
    <property type="evidence" value="ECO:0007669"/>
    <property type="project" value="UniProtKB-UniRule"/>
</dbReference>
<evidence type="ECO:0000259" key="12">
    <source>
        <dbReference type="Pfam" id="PF02581"/>
    </source>
</evidence>
<dbReference type="GO" id="GO:0004789">
    <property type="term" value="F:thiamine-phosphate diphosphorylase activity"/>
    <property type="evidence" value="ECO:0007669"/>
    <property type="project" value="UniProtKB-UniRule"/>
</dbReference>
<evidence type="ECO:0000256" key="10">
    <source>
        <dbReference type="RuleBase" id="RU003826"/>
    </source>
</evidence>
<feature type="binding site" evidence="9">
    <location>
        <position position="110"/>
    </location>
    <ligand>
        <name>4-amino-2-methyl-5-(diphosphooxymethyl)pyrimidine</name>
        <dbReference type="ChEBI" id="CHEBI:57841"/>
    </ligand>
</feature>
<evidence type="ECO:0000256" key="5">
    <source>
        <dbReference type="ARBA" id="ARBA00022977"/>
    </source>
</evidence>
<reference evidence="13" key="1">
    <citation type="journal article" date="2014" name="Int. J. Syst. Evol. Microbiol.">
        <title>Complete genome sequence of Corynebacterium casei LMG S-19264T (=DSM 44701T), isolated from a smear-ripened cheese.</title>
        <authorList>
            <consortium name="US DOE Joint Genome Institute (JGI-PGF)"/>
            <person name="Walter F."/>
            <person name="Albersmeier A."/>
            <person name="Kalinowski J."/>
            <person name="Ruckert C."/>
        </authorList>
    </citation>
    <scope>NUCLEOTIDE SEQUENCE</scope>
    <source>
        <strain evidence="13">KCTC 32513</strain>
    </source>
</reference>
<evidence type="ECO:0000313" key="14">
    <source>
        <dbReference type="Proteomes" id="UP000634004"/>
    </source>
</evidence>
<evidence type="ECO:0000256" key="6">
    <source>
        <dbReference type="ARBA" id="ARBA00047334"/>
    </source>
</evidence>
<comment type="caution">
    <text evidence="9">Lacks conserved residue(s) required for the propagation of feature annotation.</text>
</comment>
<evidence type="ECO:0000256" key="1">
    <source>
        <dbReference type="ARBA" id="ARBA00005165"/>
    </source>
</evidence>
<dbReference type="InterPro" id="IPR013785">
    <property type="entry name" value="Aldolase_TIM"/>
</dbReference>
<dbReference type="SUPFAM" id="SSF51391">
    <property type="entry name" value="Thiamin phosphate synthase"/>
    <property type="match status" value="1"/>
</dbReference>
<dbReference type="RefSeq" id="WP_189497831.1">
    <property type="nucleotide sequence ID" value="NZ_BMZH01000007.1"/>
</dbReference>
<feature type="binding site" evidence="9">
    <location>
        <position position="72"/>
    </location>
    <ligand>
        <name>Mg(2+)</name>
        <dbReference type="ChEBI" id="CHEBI:18420"/>
    </ligand>
</feature>